<feature type="transmembrane region" description="Helical" evidence="1">
    <location>
        <begin position="69"/>
        <end position="90"/>
    </location>
</feature>
<dbReference type="OMA" id="KTDSHET"/>
<keyword evidence="1" id="KW-0812">Transmembrane</keyword>
<dbReference type="KEGG" id="sita:101786415"/>
<dbReference type="Gramene" id="KQK93865">
    <property type="protein sequence ID" value="KQK93865"/>
    <property type="gene ID" value="SETIT_026938mg"/>
</dbReference>
<dbReference type="EMBL" id="AGNK02004689">
    <property type="status" value="NOT_ANNOTATED_CDS"/>
    <property type="molecule type" value="Genomic_DNA"/>
</dbReference>
<dbReference type="RefSeq" id="XP_004978861.1">
    <property type="nucleotide sequence ID" value="XM_004978804.4"/>
</dbReference>
<protein>
    <recommendedName>
        <fullName evidence="5">PGG domain-containing protein</fullName>
    </recommendedName>
</protein>
<reference evidence="2" key="2">
    <citation type="submission" date="2015-07" db="EMBL/GenBank/DDBJ databases">
        <authorList>
            <person name="Noorani M."/>
        </authorList>
    </citation>
    <scope>NUCLEOTIDE SEQUENCE</scope>
    <source>
        <strain evidence="2">Yugu1</strain>
    </source>
</reference>
<keyword evidence="4" id="KW-1185">Reference proteome</keyword>
<accession>K3ZK33</accession>
<keyword evidence="1" id="KW-0472">Membrane</keyword>
<dbReference type="EMBL" id="CM003535">
    <property type="protein sequence ID" value="RCV37383.1"/>
    <property type="molecule type" value="Genomic_DNA"/>
</dbReference>
<reference evidence="3" key="3">
    <citation type="submission" date="2018-08" db="UniProtKB">
        <authorList>
            <consortium name="EnsemblPlants"/>
        </authorList>
    </citation>
    <scope>IDENTIFICATION</scope>
    <source>
        <strain evidence="3">Yugu1</strain>
    </source>
</reference>
<keyword evidence="1" id="KW-1133">Transmembrane helix</keyword>
<dbReference type="HOGENOM" id="CLU_1629889_0_0_1"/>
<proteinExistence type="predicted"/>
<feature type="transmembrane region" description="Helical" evidence="1">
    <location>
        <begin position="36"/>
        <end position="57"/>
    </location>
</feature>
<organism evidence="2">
    <name type="scientific">Setaria italica</name>
    <name type="common">Foxtail millet</name>
    <name type="synonym">Panicum italicum</name>
    <dbReference type="NCBI Taxonomy" id="4555"/>
    <lineage>
        <taxon>Eukaryota</taxon>
        <taxon>Viridiplantae</taxon>
        <taxon>Streptophyta</taxon>
        <taxon>Embryophyta</taxon>
        <taxon>Tracheophyta</taxon>
        <taxon>Spermatophyta</taxon>
        <taxon>Magnoliopsida</taxon>
        <taxon>Liliopsida</taxon>
        <taxon>Poales</taxon>
        <taxon>Poaceae</taxon>
        <taxon>PACMAD clade</taxon>
        <taxon>Panicoideae</taxon>
        <taxon>Panicodae</taxon>
        <taxon>Paniceae</taxon>
        <taxon>Cenchrinae</taxon>
        <taxon>Setaria</taxon>
    </lineage>
</organism>
<evidence type="ECO:0000313" key="2">
    <source>
        <dbReference type="EMBL" id="RCV37383.1"/>
    </source>
</evidence>
<evidence type="ECO:0000256" key="1">
    <source>
        <dbReference type="SAM" id="Phobius"/>
    </source>
</evidence>
<evidence type="ECO:0000313" key="3">
    <source>
        <dbReference type="EnsemblPlants" id="KQK93865"/>
    </source>
</evidence>
<gene>
    <name evidence="3" type="primary">LOC101786415</name>
    <name evidence="2" type="ORF">SETIT_8G058500v2</name>
</gene>
<dbReference type="Proteomes" id="UP000004995">
    <property type="component" value="Unassembled WGS sequence"/>
</dbReference>
<dbReference type="AlphaFoldDB" id="K3ZK33"/>
<dbReference type="GeneID" id="101786415"/>
<reference evidence="2 4" key="1">
    <citation type="journal article" date="2012" name="Nat. Biotechnol.">
        <title>Reference genome sequence of the model plant Setaria.</title>
        <authorList>
            <person name="Bennetzen J.L."/>
            <person name="Schmutz J."/>
            <person name="Wang H."/>
            <person name="Percifield R."/>
            <person name="Hawkins J."/>
            <person name="Pontaroli A.C."/>
            <person name="Estep M."/>
            <person name="Feng L."/>
            <person name="Vaughn J.N."/>
            <person name="Grimwood J."/>
            <person name="Jenkins J."/>
            <person name="Barry K."/>
            <person name="Lindquist E."/>
            <person name="Hellsten U."/>
            <person name="Deshpande S."/>
            <person name="Wang X."/>
            <person name="Wu X."/>
            <person name="Mitros T."/>
            <person name="Triplett J."/>
            <person name="Yang X."/>
            <person name="Ye C.Y."/>
            <person name="Mauro-Herrera M."/>
            <person name="Wang L."/>
            <person name="Li P."/>
            <person name="Sharma M."/>
            <person name="Sharma R."/>
            <person name="Ronald P.C."/>
            <person name="Panaud O."/>
            <person name="Kellogg E.A."/>
            <person name="Brutnell T.P."/>
            <person name="Doust A.N."/>
            <person name="Tuskan G.A."/>
            <person name="Rokhsar D."/>
            <person name="Devos K.M."/>
        </authorList>
    </citation>
    <scope>NUCLEOTIDE SEQUENCE [LARGE SCALE GENOMIC DNA]</scope>
    <source>
        <strain evidence="4">cv. Yugu1</strain>
        <strain evidence="2">Yugu1</strain>
    </source>
</reference>
<evidence type="ECO:0008006" key="5">
    <source>
        <dbReference type="Google" id="ProtNLM"/>
    </source>
</evidence>
<feature type="transmembrane region" description="Helical" evidence="1">
    <location>
        <begin position="96"/>
        <end position="115"/>
    </location>
</feature>
<sequence length="163" mass="18824">MVIQSLRDIFSDPEIDRTNMTPEVKKAIANHRMKKYKMICFFGAAFVVWTDKAALLNRIYQHNHTSAQLCTFYFIIALVSVLLGIIASSFPDTAPWAMVVAWNGSLQAFLFLNACFHLRMIELYPELLHLTISFMVTSVIFSIYWSFWARDPTVRLVEAARHE</sequence>
<name>K3ZK33_SETIT</name>
<feature type="transmembrane region" description="Helical" evidence="1">
    <location>
        <begin position="127"/>
        <end position="147"/>
    </location>
</feature>
<dbReference type="OrthoDB" id="655834at2759"/>
<dbReference type="EnsemblPlants" id="KQK93865">
    <property type="protein sequence ID" value="KQK93865"/>
    <property type="gene ID" value="SETIT_026938mg"/>
</dbReference>
<evidence type="ECO:0000313" key="4">
    <source>
        <dbReference type="Proteomes" id="UP000004995"/>
    </source>
</evidence>